<feature type="transmembrane region" description="Helical" evidence="7">
    <location>
        <begin position="114"/>
        <end position="133"/>
    </location>
</feature>
<feature type="transmembrane region" description="Helical" evidence="7">
    <location>
        <begin position="389"/>
        <end position="407"/>
    </location>
</feature>
<dbReference type="Proteomes" id="UP000267535">
    <property type="component" value="Unassembled WGS sequence"/>
</dbReference>
<evidence type="ECO:0000256" key="1">
    <source>
        <dbReference type="ARBA" id="ARBA00004651"/>
    </source>
</evidence>
<comment type="subcellular location">
    <subcellularLocation>
        <location evidence="1">Cell membrane</location>
        <topology evidence="1">Multi-pass membrane protein</topology>
    </subcellularLocation>
</comment>
<reference evidence="8 9" key="1">
    <citation type="submission" date="2018-11" db="EMBL/GenBank/DDBJ databases">
        <title>The draft genome sequence of Amphritea balenae JAMM 1525T.</title>
        <authorList>
            <person name="Fang Z."/>
            <person name="Zhang Y."/>
            <person name="Han X."/>
        </authorList>
    </citation>
    <scope>NUCLEOTIDE SEQUENCE [LARGE SCALE GENOMIC DNA]</scope>
    <source>
        <strain evidence="8 9">JAMM 1525</strain>
    </source>
</reference>
<dbReference type="GO" id="GO:0005886">
    <property type="term" value="C:plasma membrane"/>
    <property type="evidence" value="ECO:0007669"/>
    <property type="project" value="UniProtKB-SubCell"/>
</dbReference>
<dbReference type="OrthoDB" id="8538786at2"/>
<proteinExistence type="inferred from homology"/>
<keyword evidence="4 7" id="KW-0812">Transmembrane</keyword>
<gene>
    <name evidence="8" type="ORF">EHS89_10050</name>
</gene>
<evidence type="ECO:0000313" key="8">
    <source>
        <dbReference type="EMBL" id="RRC99187.1"/>
    </source>
</evidence>
<feature type="transmembrane region" description="Helical" evidence="7">
    <location>
        <begin position="81"/>
        <end position="102"/>
    </location>
</feature>
<dbReference type="InterPro" id="IPR050833">
    <property type="entry name" value="Poly_Biosynth_Transport"/>
</dbReference>
<dbReference type="AlphaFoldDB" id="A0A3P1SPY2"/>
<keyword evidence="6 7" id="KW-0472">Membrane</keyword>
<feature type="transmembrane region" description="Helical" evidence="7">
    <location>
        <begin position="322"/>
        <end position="342"/>
    </location>
</feature>
<feature type="transmembrane region" description="Helical" evidence="7">
    <location>
        <begin position="443"/>
        <end position="463"/>
    </location>
</feature>
<dbReference type="Pfam" id="PF13440">
    <property type="entry name" value="Polysacc_synt_3"/>
    <property type="match status" value="1"/>
</dbReference>
<sequence>MSLTKRTALAILWDFSEQLLRRGLSVAVTLLLAYYLAPEDFGLIAMMSVFLTLGSLMMDSGLSQSLIRIKGIKQVHYNTAFYLNILFGILAYVFLFFVAPYVSLFYQQPDLIELIRIAGIILVVNSFKIVQFSKLNRELNFKTQFMVNLPAAVVSGAGAVLVAYEGWGVWALVIQMLLFSFTNTIFLWMVKPWIPTFEFSFNEAKTMYVFGYKLFLAEVINTLFKNMYVLVIAKYISSYTAGLYFFSEKIKDFIINLLVSSIQKVTYPALATLQDDNERLKSSYREVISITAFVVFPAMLFVVALTKPIFDALLPERWNEAMLYLQLMMLASLLYPVHAINLNILSVKGRSDLFLGLEILRKILIVLIFLVSFGYGVVGILIGQIVSSVLLYIPNSYFAYNLIGYSVKEQLQDFMPSLLLAFLVSYCIYLLQLWIVLPALVELFLLGVLSLLLYVTGAVFFNVKAFSSLCDFLEVKLKK</sequence>
<feature type="transmembrane region" description="Helical" evidence="7">
    <location>
        <begin position="363"/>
        <end position="383"/>
    </location>
</feature>
<protein>
    <submittedName>
        <fullName evidence="8">Lipopolysaccharide biosynthesis protein</fullName>
    </submittedName>
</protein>
<dbReference type="EMBL" id="RQXV01000005">
    <property type="protein sequence ID" value="RRC99187.1"/>
    <property type="molecule type" value="Genomic_DNA"/>
</dbReference>
<feature type="transmembrane region" description="Helical" evidence="7">
    <location>
        <begin position="43"/>
        <end position="60"/>
    </location>
</feature>
<feature type="transmembrane region" description="Helical" evidence="7">
    <location>
        <begin position="20"/>
        <end position="37"/>
    </location>
</feature>
<evidence type="ECO:0000256" key="4">
    <source>
        <dbReference type="ARBA" id="ARBA00022692"/>
    </source>
</evidence>
<comment type="caution">
    <text evidence="8">The sequence shown here is derived from an EMBL/GenBank/DDBJ whole genome shotgun (WGS) entry which is preliminary data.</text>
</comment>
<evidence type="ECO:0000313" key="9">
    <source>
        <dbReference type="Proteomes" id="UP000267535"/>
    </source>
</evidence>
<dbReference type="PANTHER" id="PTHR30250:SF10">
    <property type="entry name" value="LIPOPOLYSACCHARIDE BIOSYNTHESIS PROTEIN WZXC"/>
    <property type="match status" value="1"/>
</dbReference>
<dbReference type="CDD" id="cd13127">
    <property type="entry name" value="MATE_tuaB_like"/>
    <property type="match status" value="1"/>
</dbReference>
<feature type="transmembrane region" description="Helical" evidence="7">
    <location>
        <begin position="287"/>
        <end position="310"/>
    </location>
</feature>
<accession>A0A3P1SPY2</accession>
<keyword evidence="5 7" id="KW-1133">Transmembrane helix</keyword>
<dbReference type="PANTHER" id="PTHR30250">
    <property type="entry name" value="PST FAMILY PREDICTED COLANIC ACID TRANSPORTER"/>
    <property type="match status" value="1"/>
</dbReference>
<feature type="transmembrane region" description="Helical" evidence="7">
    <location>
        <begin position="145"/>
        <end position="164"/>
    </location>
</feature>
<organism evidence="8 9">
    <name type="scientific">Amphritea balenae</name>
    <dbReference type="NCBI Taxonomy" id="452629"/>
    <lineage>
        <taxon>Bacteria</taxon>
        <taxon>Pseudomonadati</taxon>
        <taxon>Pseudomonadota</taxon>
        <taxon>Gammaproteobacteria</taxon>
        <taxon>Oceanospirillales</taxon>
        <taxon>Oceanospirillaceae</taxon>
        <taxon>Amphritea</taxon>
    </lineage>
</organism>
<dbReference type="RefSeq" id="WP_124926023.1">
    <property type="nucleotide sequence ID" value="NZ_BMOH01000004.1"/>
</dbReference>
<name>A0A3P1SPY2_9GAMM</name>
<evidence type="ECO:0000256" key="7">
    <source>
        <dbReference type="SAM" id="Phobius"/>
    </source>
</evidence>
<feature type="transmembrane region" description="Helical" evidence="7">
    <location>
        <begin position="419"/>
        <end position="437"/>
    </location>
</feature>
<evidence type="ECO:0000256" key="3">
    <source>
        <dbReference type="ARBA" id="ARBA00022475"/>
    </source>
</evidence>
<keyword evidence="3" id="KW-1003">Cell membrane</keyword>
<evidence type="ECO:0000256" key="2">
    <source>
        <dbReference type="ARBA" id="ARBA00007430"/>
    </source>
</evidence>
<feature type="transmembrane region" description="Helical" evidence="7">
    <location>
        <begin position="170"/>
        <end position="190"/>
    </location>
</feature>
<keyword evidence="9" id="KW-1185">Reference proteome</keyword>
<comment type="similarity">
    <text evidence="2">Belongs to the polysaccharide synthase family.</text>
</comment>
<evidence type="ECO:0000256" key="5">
    <source>
        <dbReference type="ARBA" id="ARBA00022989"/>
    </source>
</evidence>
<evidence type="ECO:0000256" key="6">
    <source>
        <dbReference type="ARBA" id="ARBA00023136"/>
    </source>
</evidence>